<accession>A0A0F9VSM8</accession>
<keyword evidence="1" id="KW-0812">Transmembrane</keyword>
<evidence type="ECO:0000313" key="2">
    <source>
        <dbReference type="EMBL" id="KKN76461.1"/>
    </source>
</evidence>
<dbReference type="AlphaFoldDB" id="A0A0F9VSM8"/>
<gene>
    <name evidence="2" type="ORF">LCGC14_0369700</name>
</gene>
<keyword evidence="1" id="KW-1133">Transmembrane helix</keyword>
<name>A0A0F9VSM8_9ZZZZ</name>
<protein>
    <submittedName>
        <fullName evidence="2">Uncharacterized protein</fullName>
    </submittedName>
</protein>
<comment type="caution">
    <text evidence="2">The sequence shown here is derived from an EMBL/GenBank/DDBJ whole genome shotgun (WGS) entry which is preliminary data.</text>
</comment>
<organism evidence="2">
    <name type="scientific">marine sediment metagenome</name>
    <dbReference type="NCBI Taxonomy" id="412755"/>
    <lineage>
        <taxon>unclassified sequences</taxon>
        <taxon>metagenomes</taxon>
        <taxon>ecological metagenomes</taxon>
    </lineage>
</organism>
<feature type="transmembrane region" description="Helical" evidence="1">
    <location>
        <begin position="48"/>
        <end position="73"/>
    </location>
</feature>
<proteinExistence type="predicted"/>
<feature type="transmembrane region" description="Helical" evidence="1">
    <location>
        <begin position="85"/>
        <end position="105"/>
    </location>
</feature>
<reference evidence="2" key="1">
    <citation type="journal article" date="2015" name="Nature">
        <title>Complex archaea that bridge the gap between prokaryotes and eukaryotes.</title>
        <authorList>
            <person name="Spang A."/>
            <person name="Saw J.H."/>
            <person name="Jorgensen S.L."/>
            <person name="Zaremba-Niedzwiedzka K."/>
            <person name="Martijn J."/>
            <person name="Lind A.E."/>
            <person name="van Eijk R."/>
            <person name="Schleper C."/>
            <person name="Guy L."/>
            <person name="Ettema T.J."/>
        </authorList>
    </citation>
    <scope>NUCLEOTIDE SEQUENCE</scope>
</reference>
<keyword evidence="1" id="KW-0472">Membrane</keyword>
<dbReference type="EMBL" id="LAZR01000295">
    <property type="protein sequence ID" value="KKN76461.1"/>
    <property type="molecule type" value="Genomic_DNA"/>
</dbReference>
<sequence length="142" mass="16722">MLQISKRSWHYRWIMLIGSADPDKCRLFPGWWRKSGIHKSKFEPPKNLCAYFWVLVGFTVFLPFLSLMVGLWAVPLWAGTLAVTLVKWILVTPIVFMILLLIDLVKKLRLEKKEKPDHLSLTWELIKAKKRKACPLIEYKDE</sequence>
<evidence type="ECO:0000256" key="1">
    <source>
        <dbReference type="SAM" id="Phobius"/>
    </source>
</evidence>